<dbReference type="Gene3D" id="3.40.50.920">
    <property type="match status" value="1"/>
</dbReference>
<dbReference type="GO" id="GO:0016740">
    <property type="term" value="F:transferase activity"/>
    <property type="evidence" value="ECO:0007669"/>
    <property type="project" value="UniProtKB-KW"/>
</dbReference>
<dbReference type="Proteomes" id="UP000030902">
    <property type="component" value="Chromosome"/>
</dbReference>
<feature type="domain" description="Transketolase-like pyrimidine-binding" evidence="5">
    <location>
        <begin position="14"/>
        <end position="180"/>
    </location>
</feature>
<dbReference type="EMBL" id="CP007496">
    <property type="protein sequence ID" value="AJA06533.1"/>
    <property type="molecule type" value="Genomic_DNA"/>
</dbReference>
<name>A0A6S4GR33_9BACT</name>
<keyword evidence="4" id="KW-0786">Thiamine pyrophosphate</keyword>
<dbReference type="InterPro" id="IPR005475">
    <property type="entry name" value="Transketolase-like_Pyr-bd"/>
</dbReference>
<evidence type="ECO:0000256" key="2">
    <source>
        <dbReference type="ARBA" id="ARBA00007131"/>
    </source>
</evidence>
<dbReference type="AlphaFoldDB" id="A0A6S4GR33"/>
<evidence type="ECO:0000256" key="4">
    <source>
        <dbReference type="ARBA" id="ARBA00023052"/>
    </source>
</evidence>
<dbReference type="InterPro" id="IPR009014">
    <property type="entry name" value="Transketo_C/PFOR_II"/>
</dbReference>
<evidence type="ECO:0000259" key="5">
    <source>
        <dbReference type="SMART" id="SM00861"/>
    </source>
</evidence>
<reference evidence="6 7" key="1">
    <citation type="journal article" date="2015" name="Proc. Natl. Acad. Sci. U.S.A.">
        <title>Cultivation of a human-associated TM7 phylotype reveals a reduced genome and epibiotic parasitic lifestyle.</title>
        <authorList>
            <person name="He X."/>
            <person name="McLean J.S."/>
            <person name="Edlund A."/>
            <person name="Yooseph S."/>
            <person name="Hall A.P."/>
            <person name="Liu S.Y."/>
            <person name="Dorrestein P.C."/>
            <person name="Esquenazi E."/>
            <person name="Hunter R.C."/>
            <person name="Cheng G."/>
            <person name="Nelson K.E."/>
            <person name="Lux R."/>
            <person name="Shi W."/>
        </authorList>
    </citation>
    <scope>NUCLEOTIDE SEQUENCE [LARGE SCALE GENOMIC DNA]</scope>
    <source>
        <strain evidence="6 7">TM7x</strain>
    </source>
</reference>
<evidence type="ECO:0000256" key="3">
    <source>
        <dbReference type="ARBA" id="ARBA00022679"/>
    </source>
</evidence>
<dbReference type="Pfam" id="PF02780">
    <property type="entry name" value="Transketolase_C"/>
    <property type="match status" value="1"/>
</dbReference>
<dbReference type="InterPro" id="IPR051157">
    <property type="entry name" value="PDH/Transketolase"/>
</dbReference>
<dbReference type="InterPro" id="IPR033248">
    <property type="entry name" value="Transketolase_C"/>
</dbReference>
<comment type="cofactor">
    <cofactor evidence="1">
        <name>thiamine diphosphate</name>
        <dbReference type="ChEBI" id="CHEBI:58937"/>
    </cofactor>
</comment>
<gene>
    <name evidence="6" type="ORF">TM7x_02430</name>
</gene>
<keyword evidence="7" id="KW-1185">Reference proteome</keyword>
<proteinExistence type="inferred from homology"/>
<comment type="similarity">
    <text evidence="2">Belongs to the transketolase family.</text>
</comment>
<dbReference type="FunFam" id="3.40.50.970:FF:000129">
    <property type="entry name" value="Transketolase"/>
    <property type="match status" value="1"/>
</dbReference>
<dbReference type="Gene3D" id="3.40.50.970">
    <property type="match status" value="1"/>
</dbReference>
<keyword evidence="3" id="KW-0808">Transferase</keyword>
<dbReference type="PROSITE" id="PS00802">
    <property type="entry name" value="TRANSKETOLASE_2"/>
    <property type="match status" value="1"/>
</dbReference>
<evidence type="ECO:0000313" key="6">
    <source>
        <dbReference type="EMBL" id="AJA06533.1"/>
    </source>
</evidence>
<dbReference type="PANTHER" id="PTHR43825:SF1">
    <property type="entry name" value="TRANSKETOLASE-LIKE PYRIMIDINE-BINDING DOMAIN-CONTAINING PROTEIN"/>
    <property type="match status" value="1"/>
</dbReference>
<dbReference type="SUPFAM" id="SSF52922">
    <property type="entry name" value="TK C-terminal domain-like"/>
    <property type="match status" value="1"/>
</dbReference>
<dbReference type="PANTHER" id="PTHR43825">
    <property type="entry name" value="PYRUVATE DEHYDROGENASE E1 COMPONENT"/>
    <property type="match status" value="1"/>
</dbReference>
<organism evidence="6 7">
    <name type="scientific">Candidatus Nanosynbacter lyticus</name>
    <dbReference type="NCBI Taxonomy" id="2093824"/>
    <lineage>
        <taxon>Bacteria</taxon>
        <taxon>Candidatus Saccharimonadota</taxon>
        <taxon>Candidatus Saccharimonadia</taxon>
        <taxon>Candidatus Nanosynbacterales</taxon>
        <taxon>Candidatus Nanosynbacteraceae</taxon>
        <taxon>Candidatus Nanosynbacter</taxon>
    </lineage>
</organism>
<dbReference type="Pfam" id="PF02779">
    <property type="entry name" value="Transket_pyr"/>
    <property type="match status" value="1"/>
</dbReference>
<dbReference type="KEGG" id="sox:TM7x_02430"/>
<dbReference type="CDD" id="cd07033">
    <property type="entry name" value="TPP_PYR_DXS_TK_like"/>
    <property type="match status" value="1"/>
</dbReference>
<dbReference type="InterPro" id="IPR029061">
    <property type="entry name" value="THDP-binding"/>
</dbReference>
<evidence type="ECO:0000256" key="1">
    <source>
        <dbReference type="ARBA" id="ARBA00001964"/>
    </source>
</evidence>
<evidence type="ECO:0000313" key="7">
    <source>
        <dbReference type="Proteomes" id="UP000030902"/>
    </source>
</evidence>
<accession>A0A6S4GR33</accession>
<dbReference type="SMART" id="SM00861">
    <property type="entry name" value="Transket_pyr"/>
    <property type="match status" value="1"/>
</dbReference>
<dbReference type="SUPFAM" id="SSF52518">
    <property type="entry name" value="Thiamin diphosphate-binding fold (THDP-binding)"/>
    <property type="match status" value="1"/>
</dbReference>
<protein>
    <submittedName>
        <fullName evidence="6">Transketolase</fullName>
    </submittedName>
</protein>
<dbReference type="RefSeq" id="WP_230478842.1">
    <property type="nucleotide sequence ID" value="NZ_CP007496.1"/>
</dbReference>
<sequence>MSFLREDWRQSETAAIRIGFGEGLTDVAKKNNLVVALSADLMESVGFGEFAKEIGSPRAIEVGVAEQNLVTVASGLAAMGNIPFAASYAAFSPGRNWEQIRTTICLNNQPVKLVGSHAGLNVGADGATHQMLEDIALMRSLPNMVVLAPGDANEARLMAGAMAGDKRPNYVRLPREKTPLFLNQSTFEIGKSYVLRRGKDVALLGTGVMTYQLLLAAEKLAKEYDIQAEVIHFPTIKPLDEEAVLNAAQKCQAVITAEEGQITGGFGSSVAEVLSENLPVKMKRIGVNDTFGESGKMSELWKKHGLDVDSITHSVVDFLQ</sequence>
<dbReference type="InterPro" id="IPR020826">
    <property type="entry name" value="Transketolase_BS"/>
</dbReference>